<dbReference type="PROSITE" id="PS50977">
    <property type="entry name" value="HTH_TETR_2"/>
    <property type="match status" value="1"/>
</dbReference>
<protein>
    <submittedName>
        <fullName evidence="4">Transcriptional repressor BetI</fullName>
    </submittedName>
</protein>
<gene>
    <name evidence="4" type="ORF">DSM106044_04065</name>
</gene>
<feature type="domain" description="HTH tetR-type" evidence="3">
    <location>
        <begin position="14"/>
        <end position="75"/>
    </location>
</feature>
<dbReference type="Gene3D" id="1.10.357.10">
    <property type="entry name" value="Tetracycline Repressor, domain 2"/>
    <property type="match status" value="1"/>
</dbReference>
<evidence type="ECO:0000313" key="5">
    <source>
        <dbReference type="Proteomes" id="UP000306509"/>
    </source>
</evidence>
<accession>A0A4U8Q2W0</accession>
<dbReference type="AlphaFoldDB" id="A0A4U8Q2W0"/>
<dbReference type="InterPro" id="IPR009057">
    <property type="entry name" value="Homeodomain-like_sf"/>
</dbReference>
<dbReference type="OrthoDB" id="9810250at2"/>
<dbReference type="SUPFAM" id="SSF46689">
    <property type="entry name" value="Homeodomain-like"/>
    <property type="match status" value="1"/>
</dbReference>
<keyword evidence="5" id="KW-1185">Reference proteome</keyword>
<dbReference type="InterPro" id="IPR001647">
    <property type="entry name" value="HTH_TetR"/>
</dbReference>
<reference evidence="4 5" key="1">
    <citation type="journal article" date="2019" name="Anaerobe">
        <title>Detection of Robinsoniella peoriensis in multiple bone samples of a trauma patient.</title>
        <authorList>
            <person name="Schrottner P."/>
            <person name="Hartwich K."/>
            <person name="Bunk B."/>
            <person name="Schober I."/>
            <person name="Helbig S."/>
            <person name="Rudolph W.W."/>
            <person name="Gunzer F."/>
        </authorList>
    </citation>
    <scope>NUCLEOTIDE SEQUENCE [LARGE SCALE GENOMIC DNA]</scope>
    <source>
        <strain evidence="4 5">DSM 106044</strain>
    </source>
</reference>
<dbReference type="GO" id="GO:0003677">
    <property type="term" value="F:DNA binding"/>
    <property type="evidence" value="ECO:0007669"/>
    <property type="project" value="UniProtKB-UniRule"/>
</dbReference>
<name>A0A4U8Q2W0_9FIRM</name>
<feature type="DNA-binding region" description="H-T-H motif" evidence="2">
    <location>
        <begin position="38"/>
        <end position="57"/>
    </location>
</feature>
<dbReference type="Pfam" id="PF00440">
    <property type="entry name" value="TetR_N"/>
    <property type="match status" value="1"/>
</dbReference>
<organism evidence="4 5">
    <name type="scientific">Robinsoniella peoriensis</name>
    <dbReference type="NCBI Taxonomy" id="180332"/>
    <lineage>
        <taxon>Bacteria</taxon>
        <taxon>Bacillati</taxon>
        <taxon>Bacillota</taxon>
        <taxon>Clostridia</taxon>
        <taxon>Lachnospirales</taxon>
        <taxon>Lachnospiraceae</taxon>
        <taxon>Robinsoniella</taxon>
    </lineage>
</organism>
<dbReference type="Proteomes" id="UP000306509">
    <property type="component" value="Unassembled WGS sequence"/>
</dbReference>
<dbReference type="PANTHER" id="PTHR43479:SF11">
    <property type="entry name" value="ACREF_ENVCD OPERON REPRESSOR-RELATED"/>
    <property type="match status" value="1"/>
</dbReference>
<sequence length="209" mass="24007">MDAGKLQDLLQLNSPKVTAMYEAVNELVLDGMSLHSIKVSDITQKAGIGKGTAYDYFQSKEEIITKAILYNIHKSICDMAHCVMKKDCFEDKIYEILNNMENNYKTRRSWLQYLCFHAQSITMEQEHLESILKLEGYDSGLRCFVTGLVNQAYKEKLIPQPISYYRAAVGLFPQISAFWYYLDGKTGTDEVTLAEAKQIAYENVLKVWR</sequence>
<comment type="caution">
    <text evidence="4">The sequence shown here is derived from an EMBL/GenBank/DDBJ whole genome shotgun (WGS) entry which is preliminary data.</text>
</comment>
<dbReference type="PANTHER" id="PTHR43479">
    <property type="entry name" value="ACREF/ENVCD OPERON REPRESSOR-RELATED"/>
    <property type="match status" value="1"/>
</dbReference>
<evidence type="ECO:0000256" key="1">
    <source>
        <dbReference type="ARBA" id="ARBA00023125"/>
    </source>
</evidence>
<dbReference type="EMBL" id="QGQD01000077">
    <property type="protein sequence ID" value="TLC99084.1"/>
    <property type="molecule type" value="Genomic_DNA"/>
</dbReference>
<dbReference type="RefSeq" id="WP_027296643.1">
    <property type="nucleotide sequence ID" value="NZ_CABMJZ010000069.1"/>
</dbReference>
<keyword evidence="1 2" id="KW-0238">DNA-binding</keyword>
<evidence type="ECO:0000259" key="3">
    <source>
        <dbReference type="PROSITE" id="PS50977"/>
    </source>
</evidence>
<dbReference type="InterPro" id="IPR050624">
    <property type="entry name" value="HTH-type_Tx_Regulator"/>
</dbReference>
<proteinExistence type="predicted"/>
<dbReference type="STRING" id="180332.GCA_000797495_01927"/>
<evidence type="ECO:0000313" key="4">
    <source>
        <dbReference type="EMBL" id="TLC99084.1"/>
    </source>
</evidence>
<evidence type="ECO:0000256" key="2">
    <source>
        <dbReference type="PROSITE-ProRule" id="PRU00335"/>
    </source>
</evidence>